<dbReference type="PANTHER" id="PTHR46401:SF2">
    <property type="entry name" value="GLYCOSYLTRANSFERASE WBBK-RELATED"/>
    <property type="match status" value="1"/>
</dbReference>
<evidence type="ECO:0000256" key="4">
    <source>
        <dbReference type="ARBA" id="ARBA00022679"/>
    </source>
</evidence>
<proteinExistence type="predicted"/>
<dbReference type="EMBL" id="JAGQLK010000002">
    <property type="protein sequence ID" value="MCA9382759.1"/>
    <property type="molecule type" value="Genomic_DNA"/>
</dbReference>
<dbReference type="Proteomes" id="UP000783287">
    <property type="component" value="Unassembled WGS sequence"/>
</dbReference>
<dbReference type="InterPro" id="IPR001296">
    <property type="entry name" value="Glyco_trans_1"/>
</dbReference>
<evidence type="ECO:0000313" key="8">
    <source>
        <dbReference type="Proteomes" id="UP000783287"/>
    </source>
</evidence>
<evidence type="ECO:0000259" key="6">
    <source>
        <dbReference type="Pfam" id="PF08323"/>
    </source>
</evidence>
<keyword evidence="4" id="KW-0808">Transferase</keyword>
<dbReference type="Gene3D" id="3.40.50.2000">
    <property type="entry name" value="Glycogen Phosphorylase B"/>
    <property type="match status" value="2"/>
</dbReference>
<comment type="catalytic activity">
    <reaction evidence="1">
        <text>[(1-&gt;4)-alpha-D-glucosyl](n) + ADP-alpha-D-glucose = [(1-&gt;4)-alpha-D-glucosyl](n+1) + ADP + H(+)</text>
        <dbReference type="Rhea" id="RHEA:18189"/>
        <dbReference type="Rhea" id="RHEA-COMP:9584"/>
        <dbReference type="Rhea" id="RHEA-COMP:9587"/>
        <dbReference type="ChEBI" id="CHEBI:15378"/>
        <dbReference type="ChEBI" id="CHEBI:15444"/>
        <dbReference type="ChEBI" id="CHEBI:57498"/>
        <dbReference type="ChEBI" id="CHEBI:456216"/>
        <dbReference type="EC" id="2.4.1.21"/>
    </reaction>
</comment>
<reference evidence="7" key="2">
    <citation type="journal article" date="2021" name="Microbiome">
        <title>Successional dynamics and alternative stable states in a saline activated sludge microbial community over 9 years.</title>
        <authorList>
            <person name="Wang Y."/>
            <person name="Ye J."/>
            <person name="Ju F."/>
            <person name="Liu L."/>
            <person name="Boyd J.A."/>
            <person name="Deng Y."/>
            <person name="Parks D.H."/>
            <person name="Jiang X."/>
            <person name="Yin X."/>
            <person name="Woodcroft B.J."/>
            <person name="Tyson G.W."/>
            <person name="Hugenholtz P."/>
            <person name="Polz M.F."/>
            <person name="Zhang T."/>
        </authorList>
    </citation>
    <scope>NUCLEOTIDE SEQUENCE</scope>
    <source>
        <strain evidence="7">HKST-UBA14</strain>
    </source>
</reference>
<protein>
    <recommendedName>
        <fullName evidence="2">starch synthase</fullName>
        <ecNumber evidence="2">2.4.1.21</ecNumber>
    </recommendedName>
</protein>
<evidence type="ECO:0000256" key="1">
    <source>
        <dbReference type="ARBA" id="ARBA00001478"/>
    </source>
</evidence>
<reference evidence="7" key="1">
    <citation type="submission" date="2020-04" db="EMBL/GenBank/DDBJ databases">
        <authorList>
            <person name="Zhang T."/>
        </authorList>
    </citation>
    <scope>NUCLEOTIDE SEQUENCE</scope>
    <source>
        <strain evidence="7">HKST-UBA14</strain>
    </source>
</reference>
<evidence type="ECO:0000256" key="2">
    <source>
        <dbReference type="ARBA" id="ARBA00012588"/>
    </source>
</evidence>
<evidence type="ECO:0000313" key="7">
    <source>
        <dbReference type="EMBL" id="MCA9382759.1"/>
    </source>
</evidence>
<gene>
    <name evidence="7" type="ORF">KC909_00170</name>
</gene>
<feature type="domain" description="Starch synthase catalytic" evidence="6">
    <location>
        <begin position="6"/>
        <end position="207"/>
    </location>
</feature>
<dbReference type="InterPro" id="IPR013534">
    <property type="entry name" value="Starch_synth_cat_dom"/>
</dbReference>
<sequence>MNSIKLLTFGWEYAPIVTGGLGVVCRDLSKSLAAQGVDVSFVLPKLPKQVSVDYLDIINASEIEITEQTVKHIQVDTLLTPYASYDVYNKQLTALKKRLDLSEDAGSLYGYDLFNEIERYAARAYDIAKEVNPDVIHAHDWMTFKAGINAKRATGKPLITHIHATEYDRSGGNPYMEIVNYERMGMVYADRVFAVSEKTKNTIVEQYMIPEDKITVIHNAVPYNGERASTVVPADKKEKIVLFLGRMSVQKGADYLLKAAEKVLKIHKDVKFVFVGAGDMLKYLIDMSIDLGISQNVVFTGYMSHEEVDKAYHYADLFVMPSVSEPFGITSLEAIRNGTPVLMSKQSGASEVVSNALKVDFWDTEEMANKILAVLMHESLAETLIDNGYSDLERLSWDKQAKKVIDIYKELIQK</sequence>
<dbReference type="SUPFAM" id="SSF53756">
    <property type="entry name" value="UDP-Glycosyltransferase/glycogen phosphorylase"/>
    <property type="match status" value="1"/>
</dbReference>
<dbReference type="Pfam" id="PF00534">
    <property type="entry name" value="Glycos_transf_1"/>
    <property type="match status" value="1"/>
</dbReference>
<keyword evidence="3" id="KW-0328">Glycosyltransferase</keyword>
<evidence type="ECO:0000259" key="5">
    <source>
        <dbReference type="Pfam" id="PF00534"/>
    </source>
</evidence>
<dbReference type="PANTHER" id="PTHR46401">
    <property type="entry name" value="GLYCOSYLTRANSFERASE WBBK-RELATED"/>
    <property type="match status" value="1"/>
</dbReference>
<dbReference type="AlphaFoldDB" id="A0A955L4A6"/>
<dbReference type="GO" id="GO:0009011">
    <property type="term" value="F:alpha-1,4-glucan glucosyltransferase (ADP-glucose donor) activity"/>
    <property type="evidence" value="ECO:0007669"/>
    <property type="project" value="UniProtKB-EC"/>
</dbReference>
<organism evidence="7 8">
    <name type="scientific">Candidatus Dojkabacteria bacterium</name>
    <dbReference type="NCBI Taxonomy" id="2099670"/>
    <lineage>
        <taxon>Bacteria</taxon>
        <taxon>Candidatus Dojkabacteria</taxon>
    </lineage>
</organism>
<feature type="domain" description="Glycosyl transferase family 1" evidence="5">
    <location>
        <begin position="232"/>
        <end position="390"/>
    </location>
</feature>
<evidence type="ECO:0000256" key="3">
    <source>
        <dbReference type="ARBA" id="ARBA00022676"/>
    </source>
</evidence>
<name>A0A955L4A6_9BACT</name>
<dbReference type="EC" id="2.4.1.21" evidence="2"/>
<accession>A0A955L4A6</accession>
<comment type="caution">
    <text evidence="7">The sequence shown here is derived from an EMBL/GenBank/DDBJ whole genome shotgun (WGS) entry which is preliminary data.</text>
</comment>
<dbReference type="Pfam" id="PF08323">
    <property type="entry name" value="Glyco_transf_5"/>
    <property type="match status" value="1"/>
</dbReference>
<dbReference type="GO" id="GO:0009103">
    <property type="term" value="P:lipopolysaccharide biosynthetic process"/>
    <property type="evidence" value="ECO:0007669"/>
    <property type="project" value="TreeGrafter"/>
</dbReference>
<dbReference type="CDD" id="cd03801">
    <property type="entry name" value="GT4_PimA-like"/>
    <property type="match status" value="1"/>
</dbReference>